<gene>
    <name evidence="1" type="ORF">EGYM00163_LOCUS23977</name>
    <name evidence="2" type="ORF">EGYM00163_LOCUS23978</name>
</gene>
<name>A0A6T2B9L7_9EUGL</name>
<protein>
    <submittedName>
        <fullName evidence="2">Uncharacterized protein</fullName>
    </submittedName>
</protein>
<evidence type="ECO:0000313" key="1">
    <source>
        <dbReference type="EMBL" id="CAE0812826.1"/>
    </source>
</evidence>
<evidence type="ECO:0000313" key="2">
    <source>
        <dbReference type="EMBL" id="CAE0812827.1"/>
    </source>
</evidence>
<organism evidence="2">
    <name type="scientific">Eutreptiella gymnastica</name>
    <dbReference type="NCBI Taxonomy" id="73025"/>
    <lineage>
        <taxon>Eukaryota</taxon>
        <taxon>Discoba</taxon>
        <taxon>Euglenozoa</taxon>
        <taxon>Euglenida</taxon>
        <taxon>Spirocuta</taxon>
        <taxon>Euglenophyceae</taxon>
        <taxon>Eutreptiales</taxon>
        <taxon>Eutreptiaceae</taxon>
        <taxon>Eutreptiella</taxon>
    </lineage>
</organism>
<dbReference type="AlphaFoldDB" id="A0A6T2B9L7"/>
<proteinExistence type="predicted"/>
<dbReference type="EMBL" id="HBJA01068087">
    <property type="protein sequence ID" value="CAE0812826.1"/>
    <property type="molecule type" value="Transcribed_RNA"/>
</dbReference>
<sequence length="103" mass="11116">MKGAVGSPCSLGLCRCEREEGGPCVPRQTSAVPVLPTWRRGCGAASGSRGTPPWRAPQWLPLECDGGQEHRRCLQTSCKSLNHGGHLPAWDQCSDPRMALLIH</sequence>
<accession>A0A6T2B9L7</accession>
<dbReference type="EMBL" id="HBJA01068089">
    <property type="protein sequence ID" value="CAE0812827.1"/>
    <property type="molecule type" value="Transcribed_RNA"/>
</dbReference>
<reference evidence="2" key="1">
    <citation type="submission" date="2021-01" db="EMBL/GenBank/DDBJ databases">
        <authorList>
            <person name="Corre E."/>
            <person name="Pelletier E."/>
            <person name="Niang G."/>
            <person name="Scheremetjew M."/>
            <person name="Finn R."/>
            <person name="Kale V."/>
            <person name="Holt S."/>
            <person name="Cochrane G."/>
            <person name="Meng A."/>
            <person name="Brown T."/>
            <person name="Cohen L."/>
        </authorList>
    </citation>
    <scope>NUCLEOTIDE SEQUENCE</scope>
    <source>
        <strain evidence="2">CCMP1594</strain>
    </source>
</reference>